<dbReference type="InterPro" id="IPR044492">
    <property type="entry name" value="P_typ_ATPase_HD_dom"/>
</dbReference>
<feature type="domain" description="P-type ATPase A" evidence="11">
    <location>
        <begin position="277"/>
        <end position="375"/>
    </location>
</feature>
<organism evidence="12 13">
    <name type="scientific">Ignisphaera cupida</name>
    <dbReference type="NCBI Taxonomy" id="3050454"/>
    <lineage>
        <taxon>Archaea</taxon>
        <taxon>Thermoproteota</taxon>
        <taxon>Thermoprotei</taxon>
        <taxon>Desulfurococcales</taxon>
        <taxon>Desulfurococcaceae</taxon>
        <taxon>Ignisphaera</taxon>
    </lineage>
</organism>
<dbReference type="RefSeq" id="WP_285274355.1">
    <property type="nucleotide sequence ID" value="NZ_JASNVW010000007.1"/>
</dbReference>
<dbReference type="InterPro" id="IPR018303">
    <property type="entry name" value="ATPase_P-typ_P_site"/>
</dbReference>
<comment type="subcellular location">
    <subcellularLocation>
        <location evidence="1">Endomembrane system</location>
        <topology evidence="1">Multi-pass membrane protein</topology>
    </subcellularLocation>
</comment>
<evidence type="ECO:0000256" key="6">
    <source>
        <dbReference type="ARBA" id="ARBA00022840"/>
    </source>
</evidence>
<dbReference type="InterPro" id="IPR023299">
    <property type="entry name" value="ATPase_P-typ_cyto_dom_N"/>
</dbReference>
<dbReference type="SUPFAM" id="SSF55008">
    <property type="entry name" value="HMA, heavy metal-associated domain"/>
    <property type="match status" value="1"/>
</dbReference>
<dbReference type="Pfam" id="PF00702">
    <property type="entry name" value="Hydrolase"/>
    <property type="match status" value="1"/>
</dbReference>
<sequence length="793" mass="86302">MPLCVYAINREFAKLGCVEEFKFDLSTGEAIIVYNDSICGLNDVYRGVRNAGYDVVKEVAVFVVEDLDTGLASYIEKRLCKTTGIFDCISSISTSTVKVVYNPYTLSSSDVEKIFSGLGVGFRKLLEESIARGKAFEKSSLLRRVLSFSIGVAVVSIAIASMLMNIHISYNYVYYLAIASSVVIALNYDILRRGFAALARLSPTMDSLVSLSTTISFLFGLASLLGVAPKGSGLSTESFFEASAGVLGFVGFGLYLEERIRRSAWSSVEDLVKRLYSKARVVVGDKVVEVDAEKVSPESIVEIRAGEIIPVDGVVVDGDGYVDESSFTGEPLPVHKSAKTRDPVLAGTILVSGYLRVRATRVGRETMLYRIIETIREAQFYKPKALRVADKFVGVFTWLVIALGISVLLYWGIIVSDFAKAIMFTATVFATACPCAIGIAVPMAVSIAVVAASRKGVVIRRGDVFDRLLESSTIIFDKTGTLTIGKPHVENIWIVNNTVDEKTLLFYICSVESRSEHPIAKAVTDFCKDKGVETGDVEEFNHFPGLGVVGIINNSTVSIGNMELLKRMGVEEMEKLEKIDDIISSKGSTPVLVALNNSLVAVIEVSDRLRPEAEKVVRYLKSLGYRIGIASGDVKGSVERYAKALQLDFYRYELKPLEKTELVKEIQSKGEKILYVGDGVNDAATISVAHVGVAMGGGADVSKEAGDVVLTSNKLSDLVFIIELSKKVRRKFLENIAWAFIYNIALLPIAAGVFYSHGVFMRPEMGAAAMILSDVSVVLNSLRLLKQSTSSSI</sequence>
<dbReference type="SUPFAM" id="SSF81665">
    <property type="entry name" value="Calcium ATPase, transmembrane domain M"/>
    <property type="match status" value="1"/>
</dbReference>
<name>A0ABD4Z806_9CREN</name>
<keyword evidence="8 10" id="KW-1133">Transmembrane helix</keyword>
<feature type="transmembrane region" description="Helical" evidence="10">
    <location>
        <begin position="392"/>
        <end position="415"/>
    </location>
</feature>
<evidence type="ECO:0000256" key="1">
    <source>
        <dbReference type="ARBA" id="ARBA00004127"/>
    </source>
</evidence>
<dbReference type="InterPro" id="IPR001757">
    <property type="entry name" value="P_typ_ATPase"/>
</dbReference>
<dbReference type="InterPro" id="IPR027256">
    <property type="entry name" value="P-typ_ATPase_IB"/>
</dbReference>
<keyword evidence="6" id="KW-0067">ATP-binding</keyword>
<reference evidence="12 13" key="1">
    <citation type="submission" date="2023-05" db="EMBL/GenBank/DDBJ databases">
        <title>A new hyperthermophilic archaea 'Ignisphaera cupida' sp. nov. and description of the family 'Ignisphaeraceae' fam. nov.</title>
        <authorList>
            <person name="Podosokorskaya O.A."/>
            <person name="Elcheninov A.G."/>
            <person name="Klukina A."/>
            <person name="Merkel A.Y."/>
        </authorList>
    </citation>
    <scope>NUCLEOTIDE SEQUENCE [LARGE SCALE GENOMIC DNA]</scope>
    <source>
        <strain evidence="12 13">4213-co</strain>
    </source>
</reference>
<evidence type="ECO:0000256" key="7">
    <source>
        <dbReference type="ARBA" id="ARBA00022967"/>
    </source>
</evidence>
<protein>
    <submittedName>
        <fullName evidence="12">Cation-translocating P-type ATPase</fullName>
    </submittedName>
</protein>
<dbReference type="PRINTS" id="PR00119">
    <property type="entry name" value="CATATPASE"/>
</dbReference>
<dbReference type="GO" id="GO:0005524">
    <property type="term" value="F:ATP binding"/>
    <property type="evidence" value="ECO:0007669"/>
    <property type="project" value="UniProtKB-KW"/>
</dbReference>
<keyword evidence="5" id="KW-0547">Nucleotide-binding</keyword>
<dbReference type="PROSITE" id="PS00154">
    <property type="entry name" value="ATPASE_E1_E2"/>
    <property type="match status" value="1"/>
</dbReference>
<dbReference type="Proteomes" id="UP001529235">
    <property type="component" value="Unassembled WGS sequence"/>
</dbReference>
<dbReference type="PROSITE" id="PS01229">
    <property type="entry name" value="COF_2"/>
    <property type="match status" value="1"/>
</dbReference>
<dbReference type="EMBL" id="JASNVW010000007">
    <property type="protein sequence ID" value="MDK6029369.1"/>
    <property type="molecule type" value="Genomic_DNA"/>
</dbReference>
<comment type="caution">
    <text evidence="12">The sequence shown here is derived from an EMBL/GenBank/DDBJ whole genome shotgun (WGS) entry which is preliminary data.</text>
</comment>
<dbReference type="InterPro" id="IPR036412">
    <property type="entry name" value="HAD-like_sf"/>
</dbReference>
<evidence type="ECO:0000256" key="4">
    <source>
        <dbReference type="ARBA" id="ARBA00022723"/>
    </source>
</evidence>
<feature type="transmembrane region" description="Helical" evidence="10">
    <location>
        <begin position="145"/>
        <end position="166"/>
    </location>
</feature>
<evidence type="ECO:0000313" key="12">
    <source>
        <dbReference type="EMBL" id="MDK6029369.1"/>
    </source>
</evidence>
<proteinExistence type="inferred from homology"/>
<feature type="transmembrane region" description="Helical" evidence="10">
    <location>
        <begin position="736"/>
        <end position="755"/>
    </location>
</feature>
<dbReference type="Gene3D" id="3.30.70.100">
    <property type="match status" value="1"/>
</dbReference>
<keyword evidence="7" id="KW-1278">Translocase</keyword>
<dbReference type="NCBIfam" id="TIGR01525">
    <property type="entry name" value="ATPase-IB_hvy"/>
    <property type="match status" value="1"/>
</dbReference>
<dbReference type="PANTHER" id="PTHR43520:SF8">
    <property type="entry name" value="P-TYPE CU(+) TRANSPORTER"/>
    <property type="match status" value="1"/>
</dbReference>
<dbReference type="InterPro" id="IPR008250">
    <property type="entry name" value="ATPase_P-typ_transduc_dom_A_sf"/>
</dbReference>
<feature type="transmembrane region" description="Helical" evidence="10">
    <location>
        <begin position="208"/>
        <end position="227"/>
    </location>
</feature>
<dbReference type="SUPFAM" id="SSF56784">
    <property type="entry name" value="HAD-like"/>
    <property type="match status" value="1"/>
</dbReference>
<dbReference type="InterPro" id="IPR023214">
    <property type="entry name" value="HAD_sf"/>
</dbReference>
<evidence type="ECO:0000259" key="11">
    <source>
        <dbReference type="Pfam" id="PF00122"/>
    </source>
</evidence>
<evidence type="ECO:0000313" key="13">
    <source>
        <dbReference type="Proteomes" id="UP001529235"/>
    </source>
</evidence>
<dbReference type="AlphaFoldDB" id="A0ABD4Z806"/>
<dbReference type="InterPro" id="IPR023298">
    <property type="entry name" value="ATPase_P-typ_TM_dom_sf"/>
</dbReference>
<evidence type="ECO:0000256" key="8">
    <source>
        <dbReference type="ARBA" id="ARBA00022989"/>
    </source>
</evidence>
<dbReference type="SUPFAM" id="SSF81653">
    <property type="entry name" value="Calcium ATPase, transduction domain A"/>
    <property type="match status" value="1"/>
</dbReference>
<dbReference type="GO" id="GO:0012505">
    <property type="term" value="C:endomembrane system"/>
    <property type="evidence" value="ECO:0007669"/>
    <property type="project" value="UniProtKB-SubCell"/>
</dbReference>
<dbReference type="Gene3D" id="3.40.1110.10">
    <property type="entry name" value="Calcium-transporting ATPase, cytoplasmic domain N"/>
    <property type="match status" value="1"/>
</dbReference>
<accession>A0ABD4Z806</accession>
<evidence type="ECO:0000256" key="9">
    <source>
        <dbReference type="ARBA" id="ARBA00023136"/>
    </source>
</evidence>
<dbReference type="NCBIfam" id="TIGR01494">
    <property type="entry name" value="ATPase_P-type"/>
    <property type="match status" value="1"/>
</dbReference>
<keyword evidence="4" id="KW-0479">Metal-binding</keyword>
<dbReference type="InterPro" id="IPR036163">
    <property type="entry name" value="HMA_dom_sf"/>
</dbReference>
<evidence type="ECO:0000256" key="10">
    <source>
        <dbReference type="SAM" id="Phobius"/>
    </source>
</evidence>
<evidence type="ECO:0000256" key="2">
    <source>
        <dbReference type="ARBA" id="ARBA00006024"/>
    </source>
</evidence>
<keyword evidence="3 10" id="KW-0812">Transmembrane</keyword>
<dbReference type="Gene3D" id="3.40.50.1000">
    <property type="entry name" value="HAD superfamily/HAD-like"/>
    <property type="match status" value="1"/>
</dbReference>
<evidence type="ECO:0000256" key="3">
    <source>
        <dbReference type="ARBA" id="ARBA00022692"/>
    </source>
</evidence>
<feature type="transmembrane region" description="Helical" evidence="10">
    <location>
        <begin position="421"/>
        <end position="451"/>
    </location>
</feature>
<dbReference type="Gene3D" id="2.70.150.10">
    <property type="entry name" value="Calcium-transporting ATPase, cytoplasmic transduction domain A"/>
    <property type="match status" value="1"/>
</dbReference>
<dbReference type="SFLD" id="SFLDG00002">
    <property type="entry name" value="C1.7:_P-type_atpase_like"/>
    <property type="match status" value="1"/>
</dbReference>
<dbReference type="SFLD" id="SFLDS00003">
    <property type="entry name" value="Haloacid_Dehalogenase"/>
    <property type="match status" value="1"/>
</dbReference>
<feature type="transmembrane region" description="Helical" evidence="10">
    <location>
        <begin position="172"/>
        <end position="188"/>
    </location>
</feature>
<dbReference type="InterPro" id="IPR059000">
    <property type="entry name" value="ATPase_P-type_domA"/>
</dbReference>
<feature type="transmembrane region" description="Helical" evidence="10">
    <location>
        <begin position="239"/>
        <end position="256"/>
    </location>
</feature>
<gene>
    <name evidence="12" type="ORF">QPL79_08340</name>
</gene>
<keyword evidence="9 10" id="KW-0472">Membrane</keyword>
<dbReference type="SFLD" id="SFLDF00027">
    <property type="entry name" value="p-type_atpase"/>
    <property type="match status" value="1"/>
</dbReference>
<dbReference type="GO" id="GO:0046872">
    <property type="term" value="F:metal ion binding"/>
    <property type="evidence" value="ECO:0007669"/>
    <property type="project" value="UniProtKB-KW"/>
</dbReference>
<dbReference type="NCBIfam" id="TIGR01511">
    <property type="entry name" value="ATPase-IB1_Cu"/>
    <property type="match status" value="1"/>
</dbReference>
<comment type="similarity">
    <text evidence="2">Belongs to the cation transport ATPase (P-type) (TC 3.A.3) family. Type IB subfamily.</text>
</comment>
<dbReference type="PANTHER" id="PTHR43520">
    <property type="entry name" value="ATP7, ISOFORM B"/>
    <property type="match status" value="1"/>
</dbReference>
<evidence type="ECO:0000256" key="5">
    <source>
        <dbReference type="ARBA" id="ARBA00022741"/>
    </source>
</evidence>
<dbReference type="Pfam" id="PF00122">
    <property type="entry name" value="E1-E2_ATPase"/>
    <property type="match status" value="1"/>
</dbReference>
<keyword evidence="13" id="KW-1185">Reference proteome</keyword>